<reference key="2">
    <citation type="submission" date="2011-08" db="EMBL/GenBank/DDBJ databases">
        <title>Genome sequence of Naumovozyma castellii.</title>
        <authorList>
            <person name="Gordon J.L."/>
            <person name="Armisen D."/>
            <person name="Proux-Wera E."/>
            <person name="OhEigeartaigh S.S."/>
            <person name="Byrne K.P."/>
            <person name="Wolfe K.H."/>
        </authorList>
    </citation>
    <scope>NUCLEOTIDE SEQUENCE</scope>
    <source>
        <strain>Type strain:CBS 4309</strain>
    </source>
</reference>
<keyword evidence="8" id="KW-1185">Reference proteome</keyword>
<dbReference type="InterPro" id="IPR051150">
    <property type="entry name" value="SWT21/TCAB1_mRNA_Telomere"/>
</dbReference>
<comment type="subunit">
    <text evidence="5">Associates with snRNPs.</text>
</comment>
<dbReference type="OMA" id="VICQDIF"/>
<comment type="similarity">
    <text evidence="4">Belongs to the SWT21 family.</text>
</comment>
<name>G0VI32_NAUCA</name>
<dbReference type="InParanoid" id="G0VI32"/>
<comment type="function">
    <text evidence="3">Involved in mRNA splicing. Helps to stabilize the U1 snRNP-5' splice site interaction.</text>
</comment>
<evidence type="ECO:0000313" key="7">
    <source>
        <dbReference type="EMBL" id="CCC71066.1"/>
    </source>
</evidence>
<evidence type="ECO:0000313" key="8">
    <source>
        <dbReference type="Proteomes" id="UP000001640"/>
    </source>
</evidence>
<dbReference type="EMBL" id="HE576758">
    <property type="protein sequence ID" value="CCC71066.1"/>
    <property type="molecule type" value="Genomic_DNA"/>
</dbReference>
<dbReference type="RefSeq" id="XP_003677419.1">
    <property type="nucleotide sequence ID" value="XM_003677371.1"/>
</dbReference>
<dbReference type="Gene3D" id="2.130.10.10">
    <property type="entry name" value="YVTN repeat-like/Quinoprotein amine dehydrogenase"/>
    <property type="match status" value="1"/>
</dbReference>
<dbReference type="FunCoup" id="G0VI32">
    <property type="interactions" value="39"/>
</dbReference>
<evidence type="ECO:0000256" key="1">
    <source>
        <dbReference type="ARBA" id="ARBA00022664"/>
    </source>
</evidence>
<dbReference type="HOGENOM" id="CLU_662333_0_0_1"/>
<dbReference type="GeneID" id="96904732"/>
<proteinExistence type="inferred from homology"/>
<dbReference type="KEGG" id="ncs:NCAS_0G01790"/>
<dbReference type="SUPFAM" id="SSF50978">
    <property type="entry name" value="WD40 repeat-like"/>
    <property type="match status" value="1"/>
</dbReference>
<dbReference type="InterPro" id="IPR015943">
    <property type="entry name" value="WD40/YVTN_repeat-like_dom_sf"/>
</dbReference>
<dbReference type="InterPro" id="IPR036322">
    <property type="entry name" value="WD40_repeat_dom_sf"/>
</dbReference>
<reference evidence="7 8" key="1">
    <citation type="journal article" date="2011" name="Proc. Natl. Acad. Sci. U.S.A.">
        <title>Evolutionary erosion of yeast sex chromosomes by mating-type switching accidents.</title>
        <authorList>
            <person name="Gordon J.L."/>
            <person name="Armisen D."/>
            <person name="Proux-Wera E."/>
            <person name="Oheigeartaigh S.S."/>
            <person name="Byrne K.P."/>
            <person name="Wolfe K.H."/>
        </authorList>
    </citation>
    <scope>NUCLEOTIDE SEQUENCE [LARGE SCALE GENOMIC DNA]</scope>
    <source>
        <strain evidence="8">ATCC 76901 / BCRC 22586 / CBS 4309 / NBRC 1992 / NRRL Y-12630</strain>
    </source>
</reference>
<evidence type="ECO:0000256" key="3">
    <source>
        <dbReference type="ARBA" id="ARBA00037270"/>
    </source>
</evidence>
<evidence type="ECO:0000256" key="2">
    <source>
        <dbReference type="ARBA" id="ARBA00023187"/>
    </source>
</evidence>
<evidence type="ECO:0000256" key="4">
    <source>
        <dbReference type="ARBA" id="ARBA00038156"/>
    </source>
</evidence>
<dbReference type="AlphaFoldDB" id="G0VI32"/>
<gene>
    <name evidence="7" type="primary">NCAS0G01790</name>
    <name evidence="7" type="ordered locus">NCAS_0G01790</name>
</gene>
<accession>G0VI32</accession>
<dbReference type="OrthoDB" id="239865at2759"/>
<dbReference type="GO" id="GO:0005634">
    <property type="term" value="C:nucleus"/>
    <property type="evidence" value="ECO:0007669"/>
    <property type="project" value="EnsemblFungi"/>
</dbReference>
<evidence type="ECO:0000256" key="5">
    <source>
        <dbReference type="ARBA" id="ARBA00038575"/>
    </source>
</evidence>
<evidence type="ECO:0000256" key="6">
    <source>
        <dbReference type="ARBA" id="ARBA00040352"/>
    </source>
</evidence>
<dbReference type="GO" id="GO:0000398">
    <property type="term" value="P:mRNA splicing, via spliceosome"/>
    <property type="evidence" value="ECO:0007669"/>
    <property type="project" value="EnsemblFungi"/>
</dbReference>
<dbReference type="PANTHER" id="PTHR13211:SF0">
    <property type="entry name" value="TELOMERASE CAJAL BODY PROTEIN 1"/>
    <property type="match status" value="1"/>
</dbReference>
<dbReference type="Proteomes" id="UP000001640">
    <property type="component" value="Chromosome 7"/>
</dbReference>
<organism evidence="7 8">
    <name type="scientific">Naumovozyma castellii</name>
    <name type="common">Yeast</name>
    <name type="synonym">Saccharomyces castellii</name>
    <dbReference type="NCBI Taxonomy" id="27288"/>
    <lineage>
        <taxon>Eukaryota</taxon>
        <taxon>Fungi</taxon>
        <taxon>Dikarya</taxon>
        <taxon>Ascomycota</taxon>
        <taxon>Saccharomycotina</taxon>
        <taxon>Saccharomycetes</taxon>
        <taxon>Saccharomycetales</taxon>
        <taxon>Saccharomycetaceae</taxon>
        <taxon>Naumovozyma</taxon>
    </lineage>
</organism>
<keyword evidence="2" id="KW-0508">mRNA splicing</keyword>
<keyword evidence="1" id="KW-0507">mRNA processing</keyword>
<protein>
    <recommendedName>
        <fullName evidence="6">Protein SWT21</fullName>
    </recommendedName>
</protein>
<sequence>MNQGASRECRIICSTGAVFDNNDLKTVWELEDSIWAQTTHGVSYTFPELGQSIYKDDEKELQKTIICQDLIWSKDGTSLVTIHNDYGIRQYLIPEEEETEAWENDDVKQLIPFTRFFKNQSMVSSKVHPYYSLYNDDPKHNTVLLASRDVPLQLYSVDNSHQGPICNYETMDSNTERYETAYSIDYMTEKEFLVGFMKNRINLYNVNRRNPVWSIQPATSKSKISAKAIVSCFDEVNFNGDGYYSRCRLAGTYKNEIYRIDTRVSPSQDLVYQGDQTHNSGLIQILNSLNGNYVYLIKRNSITIDVLDRRLNFQRVNQLPLPFNMGNHKFKASLSSQLGLIMGTNAGYLIQWDNDTVEFGGVPRQARTSITAETGCRISFPQRDTHRVAASPDGMSVAVAHENGLSIARLG</sequence>
<dbReference type="STRING" id="1064592.G0VI32"/>
<dbReference type="eggNOG" id="ENOG502QVPI">
    <property type="taxonomic scope" value="Eukaryota"/>
</dbReference>
<dbReference type="PANTHER" id="PTHR13211">
    <property type="entry name" value="TELOMERASE CAJAL BODY PROTEIN 1"/>
    <property type="match status" value="1"/>
</dbReference>